<sequence length="757" mass="78376">MARTVKVGLDVEEGPFVRGVDRAAKSAEKLEDALDDVSGSARDTTVATDRAKESTEDLGGSAKDAGKDLNRLRSDAQRLDRQIDETAASVRSLAREIAAASDEATRADLAKKLSAEQGKLRERVNLRKLIDVDSAGDLGEELAEKASVSFVARLGPLLASAPLGPAGAALGGTLGLAMAPVLTAAVSGAVVGGAGVGGIVGGVALAARDARVQAAGADLGAFILGDLEKRSAGFVPVVLDGIDDIRAGWGELGPDLSRIFASSRLVDPLVAGMVSGSQKLIHGVADAVDAADPVVSSFGTLLDGVGDAAGDAFTTLSQDADEGASAIEDLTTAVTSFIRVSAGIVHAGATVKGWADQVDIAIDKGRHWTEDWMSSGGVLEHFGIQLDLTADGFKAGTAEAEAYRQATEGTANVADFATLKLAGMTDAEIAAADASGTFRMKTDEVNAALGVSDESYRNTTQSIEEFTTRLAEAFELQNQGITANLSAEQANLRLEAAIDKATAAGKANNDGISVNTEKGRANREALLGVADAAITAAEKIHATTGSTELASAATERGRAKFLEAAGAMGVEKKEAIELANKLFGIPSEVNTKADFSPDNKGVTNWKNTLSGIPREIFTSARLRAIVNIETRREQATEATGRRWGGITEHARDGLLRDAGIYSAVSPARYAFAEPATGGEAFIPRFGDPDRSVDILSKAARWYGQAVVPASGVGGSAGGGVPEVRVFIGDRELTDIVDVQISTRDRQLKRRVSAGAGR</sequence>
<feature type="region of interest" description="Disordered" evidence="1">
    <location>
        <begin position="31"/>
        <end position="67"/>
    </location>
</feature>
<evidence type="ECO:0000313" key="2">
    <source>
        <dbReference type="EMBL" id="RAO26468.1"/>
    </source>
</evidence>
<dbReference type="AlphaFoldDB" id="A0A328NCR3"/>
<reference evidence="2 3" key="1">
    <citation type="submission" date="2018-03" db="EMBL/GenBank/DDBJ databases">
        <title>Defining the species Micromonospora saelicesensis and Micromonospora noduli under the framework of genomics.</title>
        <authorList>
            <person name="Riesco R."/>
            <person name="Trujillo M.E."/>
        </authorList>
    </citation>
    <scope>NUCLEOTIDE SEQUENCE [LARGE SCALE GENOMIC DNA]</scope>
    <source>
        <strain evidence="2 3">PSN13</strain>
    </source>
</reference>
<comment type="caution">
    <text evidence="2">The sequence shown here is derived from an EMBL/GenBank/DDBJ whole genome shotgun (WGS) entry which is preliminary data.</text>
</comment>
<evidence type="ECO:0000313" key="3">
    <source>
        <dbReference type="Proteomes" id="UP000249419"/>
    </source>
</evidence>
<accession>A0A328NCR3</accession>
<organism evidence="2 3">
    <name type="scientific">Micromonospora saelicesensis</name>
    <dbReference type="NCBI Taxonomy" id="285676"/>
    <lineage>
        <taxon>Bacteria</taxon>
        <taxon>Bacillati</taxon>
        <taxon>Actinomycetota</taxon>
        <taxon>Actinomycetes</taxon>
        <taxon>Micromonosporales</taxon>
        <taxon>Micromonosporaceae</taxon>
        <taxon>Micromonospora</taxon>
    </lineage>
</organism>
<evidence type="ECO:0000256" key="1">
    <source>
        <dbReference type="SAM" id="MobiDB-lite"/>
    </source>
</evidence>
<name>A0A328NCR3_9ACTN</name>
<dbReference type="RefSeq" id="WP_112678850.1">
    <property type="nucleotide sequence ID" value="NZ_PYAG01000041.1"/>
</dbReference>
<gene>
    <name evidence="2" type="ORF">PSN13_06496</name>
</gene>
<protein>
    <submittedName>
        <fullName evidence="2">Uncharacterized protein</fullName>
    </submittedName>
</protein>
<dbReference type="EMBL" id="PYAG01000041">
    <property type="protein sequence ID" value="RAO26468.1"/>
    <property type="molecule type" value="Genomic_DNA"/>
</dbReference>
<proteinExistence type="predicted"/>
<dbReference type="Proteomes" id="UP000249419">
    <property type="component" value="Unassembled WGS sequence"/>
</dbReference>